<dbReference type="InterPro" id="IPR004294">
    <property type="entry name" value="Carotenoid_Oase"/>
</dbReference>
<dbReference type="PANTHER" id="PTHR10543">
    <property type="entry name" value="BETA-CAROTENE DIOXYGENASE"/>
    <property type="match status" value="1"/>
</dbReference>
<comment type="caution">
    <text evidence="6">The sequence shown here is derived from an EMBL/GenBank/DDBJ whole genome shotgun (WGS) entry which is preliminary data.</text>
</comment>
<evidence type="ECO:0000256" key="2">
    <source>
        <dbReference type="ARBA" id="ARBA00022723"/>
    </source>
</evidence>
<comment type="similarity">
    <text evidence="1">Belongs to the carotenoid oxygenase family.</text>
</comment>
<evidence type="ECO:0000256" key="4">
    <source>
        <dbReference type="ARBA" id="ARBA00023004"/>
    </source>
</evidence>
<dbReference type="EMBL" id="CAJVCH010570188">
    <property type="protein sequence ID" value="CAG7834316.1"/>
    <property type="molecule type" value="Genomic_DNA"/>
</dbReference>
<evidence type="ECO:0000256" key="3">
    <source>
        <dbReference type="ARBA" id="ARBA00023002"/>
    </source>
</evidence>
<accession>A0A8J2Q591</accession>
<dbReference type="GO" id="GO:0016121">
    <property type="term" value="P:carotene catabolic process"/>
    <property type="evidence" value="ECO:0007669"/>
    <property type="project" value="TreeGrafter"/>
</dbReference>
<evidence type="ECO:0000256" key="5">
    <source>
        <dbReference type="PIRSR" id="PIRSR604294-1"/>
    </source>
</evidence>
<keyword evidence="4 5" id="KW-0408">Iron</keyword>
<dbReference type="Pfam" id="PF03055">
    <property type="entry name" value="RPE65"/>
    <property type="match status" value="1"/>
</dbReference>
<keyword evidence="3" id="KW-0560">Oxidoreductase</keyword>
<feature type="binding site" evidence="5">
    <location>
        <position position="206"/>
    </location>
    <ligand>
        <name>Fe cation</name>
        <dbReference type="ChEBI" id="CHEBI:24875"/>
        <note>catalytic</note>
    </ligand>
</feature>
<evidence type="ECO:0000313" key="7">
    <source>
        <dbReference type="Proteomes" id="UP000708208"/>
    </source>
</evidence>
<organism evidence="6 7">
    <name type="scientific">Allacma fusca</name>
    <dbReference type="NCBI Taxonomy" id="39272"/>
    <lineage>
        <taxon>Eukaryota</taxon>
        <taxon>Metazoa</taxon>
        <taxon>Ecdysozoa</taxon>
        <taxon>Arthropoda</taxon>
        <taxon>Hexapoda</taxon>
        <taxon>Collembola</taxon>
        <taxon>Symphypleona</taxon>
        <taxon>Sminthuridae</taxon>
        <taxon>Allacma</taxon>
    </lineage>
</organism>
<feature type="binding site" evidence="5">
    <location>
        <position position="341"/>
    </location>
    <ligand>
        <name>Fe cation</name>
        <dbReference type="ChEBI" id="CHEBI:24875"/>
        <note>catalytic</note>
    </ligand>
</feature>
<dbReference type="GO" id="GO:0003834">
    <property type="term" value="F:beta-carotene 15,15'-dioxygenase activity"/>
    <property type="evidence" value="ECO:0007669"/>
    <property type="project" value="TreeGrafter"/>
</dbReference>
<protein>
    <submittedName>
        <fullName evidence="6">Uncharacterized protein</fullName>
    </submittedName>
</protein>
<gene>
    <name evidence="6" type="ORF">AFUS01_LOCUS43833</name>
</gene>
<reference evidence="6" key="1">
    <citation type="submission" date="2021-06" db="EMBL/GenBank/DDBJ databases">
        <authorList>
            <person name="Hodson N. C."/>
            <person name="Mongue J. A."/>
            <person name="Jaron S. K."/>
        </authorList>
    </citation>
    <scope>NUCLEOTIDE SEQUENCE</scope>
</reference>
<feature type="binding site" evidence="5">
    <location>
        <position position="268"/>
    </location>
    <ligand>
        <name>Fe cation</name>
        <dbReference type="ChEBI" id="CHEBI:24875"/>
        <note>catalytic</note>
    </ligand>
</feature>
<dbReference type="GO" id="GO:0010436">
    <property type="term" value="F:carotenoid dioxygenase activity"/>
    <property type="evidence" value="ECO:0007669"/>
    <property type="project" value="TreeGrafter"/>
</dbReference>
<dbReference type="Proteomes" id="UP000708208">
    <property type="component" value="Unassembled WGS sequence"/>
</dbReference>
<keyword evidence="7" id="KW-1185">Reference proteome</keyword>
<dbReference type="PANTHER" id="PTHR10543:SF24">
    <property type="entry name" value="CAROTENOID ISOMEROOXYGENASE"/>
    <property type="match status" value="1"/>
</dbReference>
<evidence type="ECO:0000256" key="1">
    <source>
        <dbReference type="ARBA" id="ARBA00006787"/>
    </source>
</evidence>
<sequence length="559" mass="62916">MKAFPRLNLIERGRERERSCRGISEMTERLQEISELFGTLFQTQEELEKPEVGVVTGEIPAWLRGTFIRVGPGKFDFQDNFTVNHWFDGYAILYKFDISEKNVQFHKKFLQSGVYQRALAAGKPVVTEFGTRAFPEPKKGWFSKLMSNIMPIEVTDNGFGAVYQIGSEVFAASDNSFFQGVDPGTLASLKKHDCNKLFGVNMICPHPLKDDNGDIINVGFSIGMGSKFNIIRIPGQTSKKESSEELLKKSKVVCSFPTRWPTAMPFIHSFGLTKNYIVIIEQPMATPIPSLATCVMKGQCYKDLSEWRQDSQNRFLIIDKVTGKFASKLEFQSKEAFFFWHMINCYEDENNQVVIDVNAYPDASVLDTMMIQNLRQCILTESTPSQPIRFVVPLPTGNDLPPENENLVTLKSEATAVRKGNLVTLTPEILSTEKGMELPAINRSFQSKKYDMFYGSSCFNESVYTNAIGKITPKKKETIFWKSSNFEFPGEPTFIPNPTSEAGEEDNGVLLSAVTDIRKDKDDYLLVLDAKDLKEIARASFKARVPQGLHGCFVPNGSP</sequence>
<evidence type="ECO:0000313" key="6">
    <source>
        <dbReference type="EMBL" id="CAG7834316.1"/>
    </source>
</evidence>
<comment type="cofactor">
    <cofactor evidence="5">
        <name>Fe(2+)</name>
        <dbReference type="ChEBI" id="CHEBI:29033"/>
    </cofactor>
    <text evidence="5">Binds 1 Fe(2+) ion per subunit.</text>
</comment>
<dbReference type="OrthoDB" id="1069523at2759"/>
<dbReference type="AlphaFoldDB" id="A0A8J2Q591"/>
<dbReference type="GO" id="GO:0046872">
    <property type="term" value="F:metal ion binding"/>
    <property type="evidence" value="ECO:0007669"/>
    <property type="project" value="UniProtKB-KW"/>
</dbReference>
<proteinExistence type="inferred from homology"/>
<name>A0A8J2Q591_9HEXA</name>
<feature type="binding site" evidence="5">
    <location>
        <position position="550"/>
    </location>
    <ligand>
        <name>Fe cation</name>
        <dbReference type="ChEBI" id="CHEBI:24875"/>
        <note>catalytic</note>
    </ligand>
</feature>
<keyword evidence="2 5" id="KW-0479">Metal-binding</keyword>